<name>A0A183UBK5_TOXCA</name>
<proteinExistence type="predicted"/>
<dbReference type="Proteomes" id="UP000050794">
    <property type="component" value="Unassembled WGS sequence"/>
</dbReference>
<gene>
    <name evidence="2" type="ORF">TCNE_LOCUS5875</name>
</gene>
<evidence type="ECO:0000313" key="2">
    <source>
        <dbReference type="EMBL" id="VDM37121.1"/>
    </source>
</evidence>
<dbReference type="WBParaSite" id="TCNE_0000587501-mRNA-1">
    <property type="protein sequence ID" value="TCNE_0000587501-mRNA-1"/>
    <property type="gene ID" value="TCNE_0000587501"/>
</dbReference>
<protein>
    <submittedName>
        <fullName evidence="4">Flocculation protein FLO11-like</fullName>
    </submittedName>
</protein>
<reference evidence="2 3" key="2">
    <citation type="submission" date="2018-11" db="EMBL/GenBank/DDBJ databases">
        <authorList>
            <consortium name="Pathogen Informatics"/>
        </authorList>
    </citation>
    <scope>NUCLEOTIDE SEQUENCE [LARGE SCALE GENOMIC DNA]</scope>
</reference>
<dbReference type="AlphaFoldDB" id="A0A183UBK5"/>
<feature type="compositionally biased region" description="Basic residues" evidence="1">
    <location>
        <begin position="209"/>
        <end position="221"/>
    </location>
</feature>
<feature type="region of interest" description="Disordered" evidence="1">
    <location>
        <begin position="156"/>
        <end position="234"/>
    </location>
</feature>
<keyword evidence="3" id="KW-1185">Reference proteome</keyword>
<evidence type="ECO:0000313" key="3">
    <source>
        <dbReference type="Proteomes" id="UP000050794"/>
    </source>
</evidence>
<reference evidence="4" key="1">
    <citation type="submission" date="2016-06" db="UniProtKB">
        <authorList>
            <consortium name="WormBaseParasite"/>
        </authorList>
    </citation>
    <scope>IDENTIFICATION</scope>
</reference>
<evidence type="ECO:0000256" key="1">
    <source>
        <dbReference type="SAM" id="MobiDB-lite"/>
    </source>
</evidence>
<dbReference type="EMBL" id="UYWY01019404">
    <property type="protein sequence ID" value="VDM37121.1"/>
    <property type="molecule type" value="Genomic_DNA"/>
</dbReference>
<organism evidence="3 4">
    <name type="scientific">Toxocara canis</name>
    <name type="common">Canine roundworm</name>
    <dbReference type="NCBI Taxonomy" id="6265"/>
    <lineage>
        <taxon>Eukaryota</taxon>
        <taxon>Metazoa</taxon>
        <taxon>Ecdysozoa</taxon>
        <taxon>Nematoda</taxon>
        <taxon>Chromadorea</taxon>
        <taxon>Rhabditida</taxon>
        <taxon>Spirurina</taxon>
        <taxon>Ascaridomorpha</taxon>
        <taxon>Ascaridoidea</taxon>
        <taxon>Toxocaridae</taxon>
        <taxon>Toxocara</taxon>
    </lineage>
</organism>
<sequence length="395" mass="43107">MFANVPVCWEVSAREQPKIFGSSAKESKAESKAFIINDRQTAAVSATVSLVRSNKLCPQKLEFVAFQNAKCSQATSSAVATFATPSQPVTVQKPMFANFASTLTSRPVLIVHPAKTSFSQTAIRSYKTFSFGEPSLTLDNSSAVASDYIESDLTNKTAEKPELQLESSTPNSAVSRVSHSSGDSKESSSNRLSKGFLDFTQGSSDRLQRWKSKLQTGRRHKDTSEPPPLIRNTNAVATVNRDEGRGAGEVRLSEVAVIIYFDIDLAALVHNFKCGHGRIVYKAAQQFIRGAVCDGLDDKVTKQKASFGGSGNMPAVQEPSGHSSDAEIVLDWTHSKFVPLHPSVSERFDASNKSTFVTQIMRPRVLHPAVSATDILRTTDADKEFVSLRFQFCFP</sequence>
<feature type="compositionally biased region" description="Polar residues" evidence="1">
    <location>
        <begin position="165"/>
        <end position="177"/>
    </location>
</feature>
<accession>A0A183UBK5</accession>
<evidence type="ECO:0000313" key="4">
    <source>
        <dbReference type="WBParaSite" id="TCNE_0000587501-mRNA-1"/>
    </source>
</evidence>